<keyword evidence="4" id="KW-1185">Reference proteome</keyword>
<dbReference type="Pfam" id="PF01535">
    <property type="entry name" value="PPR"/>
    <property type="match status" value="13"/>
</dbReference>
<evidence type="ECO:0000256" key="1">
    <source>
        <dbReference type="ARBA" id="ARBA00022737"/>
    </source>
</evidence>
<feature type="repeat" description="PPR" evidence="2">
    <location>
        <begin position="368"/>
        <end position="398"/>
    </location>
</feature>
<dbReference type="FunFam" id="1.25.40.10:FF:001093">
    <property type="entry name" value="Pentatricopeptide repeat-containing protein At2g34400"/>
    <property type="match status" value="1"/>
</dbReference>
<evidence type="ECO:0000256" key="2">
    <source>
        <dbReference type="PROSITE-ProRule" id="PRU00708"/>
    </source>
</evidence>
<proteinExistence type="predicted"/>
<dbReference type="Pfam" id="PF13041">
    <property type="entry name" value="PPR_2"/>
    <property type="match status" value="1"/>
</dbReference>
<feature type="repeat" description="PPR" evidence="2">
    <location>
        <begin position="77"/>
        <end position="111"/>
    </location>
</feature>
<dbReference type="Proteomes" id="UP001454036">
    <property type="component" value="Unassembled WGS sequence"/>
</dbReference>
<organism evidence="3 4">
    <name type="scientific">Lithospermum erythrorhizon</name>
    <name type="common">Purple gromwell</name>
    <name type="synonym">Lithospermum officinale var. erythrorhizon</name>
    <dbReference type="NCBI Taxonomy" id="34254"/>
    <lineage>
        <taxon>Eukaryota</taxon>
        <taxon>Viridiplantae</taxon>
        <taxon>Streptophyta</taxon>
        <taxon>Embryophyta</taxon>
        <taxon>Tracheophyta</taxon>
        <taxon>Spermatophyta</taxon>
        <taxon>Magnoliopsida</taxon>
        <taxon>eudicotyledons</taxon>
        <taxon>Gunneridae</taxon>
        <taxon>Pentapetalae</taxon>
        <taxon>asterids</taxon>
        <taxon>lamiids</taxon>
        <taxon>Boraginales</taxon>
        <taxon>Boraginaceae</taxon>
        <taxon>Boraginoideae</taxon>
        <taxon>Lithospermeae</taxon>
        <taxon>Lithospermum</taxon>
    </lineage>
</organism>
<dbReference type="InterPro" id="IPR002885">
    <property type="entry name" value="PPR_rpt"/>
</dbReference>
<dbReference type="Pfam" id="PF20431">
    <property type="entry name" value="E_motif"/>
    <property type="match status" value="1"/>
</dbReference>
<feature type="repeat" description="PPR" evidence="2">
    <location>
        <begin position="204"/>
        <end position="238"/>
    </location>
</feature>
<dbReference type="NCBIfam" id="TIGR00756">
    <property type="entry name" value="PPR"/>
    <property type="match status" value="7"/>
</dbReference>
<dbReference type="AlphaFoldDB" id="A0AAV3PR07"/>
<dbReference type="InterPro" id="IPR046848">
    <property type="entry name" value="E_motif"/>
</dbReference>
<accession>A0AAV3PR07</accession>
<evidence type="ECO:0008006" key="5">
    <source>
        <dbReference type="Google" id="ProtNLM"/>
    </source>
</evidence>
<dbReference type="PANTHER" id="PTHR47926:SF404">
    <property type="entry name" value="(PPR) REPEAT-CONTAINING PROTEIN, PUTATIVE-RELATED"/>
    <property type="match status" value="1"/>
</dbReference>
<dbReference type="Gene3D" id="1.25.40.10">
    <property type="entry name" value="Tetratricopeptide repeat domain"/>
    <property type="match status" value="5"/>
</dbReference>
<evidence type="ECO:0000313" key="3">
    <source>
        <dbReference type="EMBL" id="GAA0153758.1"/>
    </source>
</evidence>
<evidence type="ECO:0000313" key="4">
    <source>
        <dbReference type="Proteomes" id="UP001454036"/>
    </source>
</evidence>
<name>A0AAV3PR07_LITER</name>
<dbReference type="InterPro" id="IPR011990">
    <property type="entry name" value="TPR-like_helical_dom_sf"/>
</dbReference>
<feature type="repeat" description="PPR" evidence="2">
    <location>
        <begin position="400"/>
        <end position="434"/>
    </location>
</feature>
<dbReference type="PANTHER" id="PTHR47926">
    <property type="entry name" value="PENTATRICOPEPTIDE REPEAT-CONTAINING PROTEIN"/>
    <property type="match status" value="1"/>
</dbReference>
<feature type="repeat" description="PPR" evidence="2">
    <location>
        <begin position="306"/>
        <end position="340"/>
    </location>
</feature>
<sequence length="691" mass="77640">MLAHRISLHLHTFLLLFRRDNYHSTLHYSCIYTQAPPKLNSEAKKHIIYCNTQITKYGRTGKIQEAEAVFRNTPTKNIVTWTAMLSAYAQNGQICKARQVFDEMPERNIASWNAMITAYMRSRGDMEEAFDLFLRMPEKNGVSYAAMITGLANRGKFVEAMRLYSQTSREWRDPVCSNALINGYLKNGLFENAVKVFEGMEEKDVVSWSLMVDGYCRKGKLGGARELFDKMEEKNVVTWGCMIDGYMKMGFFNEGFELFRLMRKEGVVRIESTLVTLVLDACGRHDRYREACQIHGLNVCLGFDFDVFLGNAVITMYSRFGCIEEARKVYDAMKRKDVISSNSMIACFVQAEKLEEAYGIFETCPEKDVVAWTTMITGFARKGLMDKCVQLFKTMPGEKDDVAWTALISGFVNNREHEEAIYWFIQMLANAVRPNPLTLSNVLSASASIATLNQGLQIHAVVCKLDVEFDVSIQNSLITMYSKCGNVGDAYKIFNSIAIPNIVSINSMIGGFGQNGLGKEAIKLFKKAQTQCDQFNEVTFLGVLSACAYEGLVEEGWNYFRSMKELFNIEPGPDHYACMVDLLGRAGLLDDAMNLIHSMPVKPHSGIWGALLAASMTHLRPDLAKLAAQHISELEPDSAAPYVVLSDIYSFTGKKKDEEQVRMAKNVKGIKKSPGCSWILFSGEGSHANNT</sequence>
<dbReference type="InterPro" id="IPR046960">
    <property type="entry name" value="PPR_At4g14850-like_plant"/>
</dbReference>
<feature type="repeat" description="PPR" evidence="2">
    <location>
        <begin position="173"/>
        <end position="203"/>
    </location>
</feature>
<dbReference type="GO" id="GO:0009451">
    <property type="term" value="P:RNA modification"/>
    <property type="evidence" value="ECO:0007669"/>
    <property type="project" value="InterPro"/>
</dbReference>
<keyword evidence="1" id="KW-0677">Repeat</keyword>
<dbReference type="PROSITE" id="PS51375">
    <property type="entry name" value="PPR"/>
    <property type="match status" value="6"/>
</dbReference>
<dbReference type="GO" id="GO:0003723">
    <property type="term" value="F:RNA binding"/>
    <property type="evidence" value="ECO:0007669"/>
    <property type="project" value="InterPro"/>
</dbReference>
<protein>
    <recommendedName>
        <fullName evidence="5">Pentatricopeptide repeat-containing protein</fullName>
    </recommendedName>
</protein>
<comment type="caution">
    <text evidence="3">The sequence shown here is derived from an EMBL/GenBank/DDBJ whole genome shotgun (WGS) entry which is preliminary data.</text>
</comment>
<reference evidence="3 4" key="1">
    <citation type="submission" date="2024-01" db="EMBL/GenBank/DDBJ databases">
        <title>The complete chloroplast genome sequence of Lithospermum erythrorhizon: insights into the phylogenetic relationship among Boraginaceae species and the maternal lineages of purple gromwells.</title>
        <authorList>
            <person name="Okada T."/>
            <person name="Watanabe K."/>
        </authorList>
    </citation>
    <scope>NUCLEOTIDE SEQUENCE [LARGE SCALE GENOMIC DNA]</scope>
</reference>
<dbReference type="EMBL" id="BAABME010002247">
    <property type="protein sequence ID" value="GAA0153758.1"/>
    <property type="molecule type" value="Genomic_DNA"/>
</dbReference>
<gene>
    <name evidence="3" type="ORF">LIER_11921</name>
</gene>
<dbReference type="SUPFAM" id="SSF81901">
    <property type="entry name" value="HCP-like"/>
    <property type="match status" value="1"/>
</dbReference>